<dbReference type="AlphaFoldDB" id="A0A085ZPE7"/>
<gene>
    <name evidence="1" type="ORF">IW19_12570</name>
</gene>
<dbReference type="Proteomes" id="UP000028715">
    <property type="component" value="Unassembled WGS sequence"/>
</dbReference>
<accession>A0A085ZPE7</accession>
<reference evidence="1 2" key="1">
    <citation type="submission" date="2014-07" db="EMBL/GenBank/DDBJ databases">
        <title>Genome of Flavobacterium reichenbachii LMG 25512.</title>
        <authorList>
            <person name="Stropko S.J."/>
            <person name="Pipes S.E."/>
            <person name="Newman J.D."/>
        </authorList>
    </citation>
    <scope>NUCLEOTIDE SEQUENCE [LARGE SCALE GENOMIC DNA]</scope>
    <source>
        <strain evidence="1 2">LMG 25512</strain>
    </source>
</reference>
<evidence type="ECO:0000313" key="2">
    <source>
        <dbReference type="Proteomes" id="UP000028715"/>
    </source>
</evidence>
<comment type="caution">
    <text evidence="1">The sequence shown here is derived from an EMBL/GenBank/DDBJ whole genome shotgun (WGS) entry which is preliminary data.</text>
</comment>
<evidence type="ECO:0000313" key="1">
    <source>
        <dbReference type="EMBL" id="KFF06311.1"/>
    </source>
</evidence>
<sequence>MAKNMKKVKLTNEELNYLYNLIWEINSKLGLIRNDESFEDATEGGIRGLLFFILATLTYPESKGYLLHDDGKREVLSTVQFSNEERFFIIKILEDEEFKNENLYKDIIQKILKKFKKIQPKFIGHQSVHQDISELPHYLFDSE</sequence>
<name>A0A085ZPE7_9FLAO</name>
<protein>
    <submittedName>
        <fullName evidence="1">Uncharacterized protein</fullName>
    </submittedName>
</protein>
<organism evidence="1 2">
    <name type="scientific">Flavobacterium reichenbachii</name>
    <dbReference type="NCBI Taxonomy" id="362418"/>
    <lineage>
        <taxon>Bacteria</taxon>
        <taxon>Pseudomonadati</taxon>
        <taxon>Bacteroidota</taxon>
        <taxon>Flavobacteriia</taxon>
        <taxon>Flavobacteriales</taxon>
        <taxon>Flavobacteriaceae</taxon>
        <taxon>Flavobacterium</taxon>
    </lineage>
</organism>
<dbReference type="EMBL" id="JPRL01000001">
    <property type="protein sequence ID" value="KFF06311.1"/>
    <property type="molecule type" value="Genomic_DNA"/>
</dbReference>
<proteinExistence type="predicted"/>
<keyword evidence="2" id="KW-1185">Reference proteome</keyword>